<reference evidence="4" key="1">
    <citation type="journal article" date="2014" name="Genome Announc.">
        <title>Draft genome sequence of Weissella oryzae SG25T, isolated from fermented rice grains.</title>
        <authorList>
            <person name="Tanizawa Y."/>
            <person name="Fujisawa T."/>
            <person name="Mochizuki T."/>
            <person name="Kaminuma E."/>
            <person name="Suzuki Y."/>
            <person name="Nakamura Y."/>
            <person name="Tohno M."/>
        </authorList>
    </citation>
    <scope>NUCLEOTIDE SEQUENCE [LARGE SCALE GENOMIC DNA]</scope>
    <source>
        <strain evidence="4">DSM 25784 / JCM 18191 / LMG 30913 / SG25</strain>
    </source>
</reference>
<sequence length="311" mass="35471">MTTKSLSIIVPVYNEEVAIPIFIDAVQQNMRKMPELEVSFWFIDDGSTDKTIDILENVSHQDPLIHYIEFSRNFGKEAALYAGLQHAKGDYLAVMDVDLQDPPELLPEMLQDVMSGKWDSVGSRRTNRDGEAHLRSFFSDLFYWLINKVSDTKLVKGARDYRVMTRQMVDAILSMTEYNRFSKGIFSWVGFKTKYLEFENVDRVAGNTSWSFMSLFRYSIEGIINFSTIPLDLVIATGLVTFFASIIGIIVIIIRALIFPNTAVFGWPSLVVIILLIGSIQLLSIGVIGRYISGIYKEVKHRPIYIARRIK</sequence>
<dbReference type="eggNOG" id="COG0463">
    <property type="taxonomic scope" value="Bacteria"/>
</dbReference>
<evidence type="ECO:0000313" key="3">
    <source>
        <dbReference type="EMBL" id="GAK30618.1"/>
    </source>
</evidence>
<keyword evidence="3" id="KW-0808">Transferase</keyword>
<dbReference type="InterPro" id="IPR029044">
    <property type="entry name" value="Nucleotide-diphossugar_trans"/>
</dbReference>
<dbReference type="Proteomes" id="UP000030643">
    <property type="component" value="Unassembled WGS sequence"/>
</dbReference>
<dbReference type="GO" id="GO:0016740">
    <property type="term" value="F:transferase activity"/>
    <property type="evidence" value="ECO:0007669"/>
    <property type="project" value="UniProtKB-KW"/>
</dbReference>
<dbReference type="GO" id="GO:0005886">
    <property type="term" value="C:plasma membrane"/>
    <property type="evidence" value="ECO:0007669"/>
    <property type="project" value="TreeGrafter"/>
</dbReference>
<dbReference type="InterPro" id="IPR050256">
    <property type="entry name" value="Glycosyltransferase_2"/>
</dbReference>
<feature type="domain" description="Glycosyltransferase 2-like" evidence="2">
    <location>
        <begin position="7"/>
        <end position="136"/>
    </location>
</feature>
<name>A0A069CTP5_WEIOS</name>
<feature type="transmembrane region" description="Helical" evidence="1">
    <location>
        <begin position="270"/>
        <end position="292"/>
    </location>
</feature>
<dbReference type="Pfam" id="PF00535">
    <property type="entry name" value="Glycos_transf_2"/>
    <property type="match status" value="1"/>
</dbReference>
<evidence type="ECO:0000256" key="1">
    <source>
        <dbReference type="SAM" id="Phobius"/>
    </source>
</evidence>
<proteinExistence type="predicted"/>
<organism evidence="3 4">
    <name type="scientific">Weissella oryzae (strain DSM 25784 / JCM 18191 / LMG 30913 / SG25)</name>
    <dbReference type="NCBI Taxonomy" id="1329250"/>
    <lineage>
        <taxon>Bacteria</taxon>
        <taxon>Bacillati</taxon>
        <taxon>Bacillota</taxon>
        <taxon>Bacilli</taxon>
        <taxon>Lactobacillales</taxon>
        <taxon>Lactobacillaceae</taxon>
        <taxon>Weissella</taxon>
    </lineage>
</organism>
<feature type="transmembrane region" description="Helical" evidence="1">
    <location>
        <begin position="233"/>
        <end position="258"/>
    </location>
</feature>
<keyword evidence="1" id="KW-0472">Membrane</keyword>
<dbReference type="PANTHER" id="PTHR48090:SF8">
    <property type="entry name" value="GLYCOSYLTRANSFERASE CSBB-RELATED"/>
    <property type="match status" value="1"/>
</dbReference>
<evidence type="ECO:0000313" key="4">
    <source>
        <dbReference type="Proteomes" id="UP000030643"/>
    </source>
</evidence>
<dbReference type="EMBL" id="DF820487">
    <property type="protein sequence ID" value="GAK30618.1"/>
    <property type="molecule type" value="Genomic_DNA"/>
</dbReference>
<dbReference type="InterPro" id="IPR001173">
    <property type="entry name" value="Glyco_trans_2-like"/>
</dbReference>
<dbReference type="CDD" id="cd04187">
    <property type="entry name" value="DPM1_like_bac"/>
    <property type="match status" value="1"/>
</dbReference>
<keyword evidence="1" id="KW-1133">Transmembrane helix</keyword>
<dbReference type="AlphaFoldDB" id="A0A069CTP5"/>
<accession>A0A069CTP5</accession>
<protein>
    <submittedName>
        <fullName evidence="3">Undecaprenyl-phosphate 4-deoxy-4-formamido-L-arabinose transferase</fullName>
    </submittedName>
</protein>
<dbReference type="PANTHER" id="PTHR48090">
    <property type="entry name" value="UNDECAPRENYL-PHOSPHATE 4-DEOXY-4-FORMAMIDO-L-ARABINOSE TRANSFERASE-RELATED"/>
    <property type="match status" value="1"/>
</dbReference>
<dbReference type="SUPFAM" id="SSF53448">
    <property type="entry name" value="Nucleotide-diphospho-sugar transferases"/>
    <property type="match status" value="1"/>
</dbReference>
<keyword evidence="1" id="KW-0812">Transmembrane</keyword>
<dbReference type="Gene3D" id="3.90.550.10">
    <property type="entry name" value="Spore Coat Polysaccharide Biosynthesis Protein SpsA, Chain A"/>
    <property type="match status" value="1"/>
</dbReference>
<gene>
    <name evidence="3" type="ORF">WOSG25_040580</name>
</gene>
<dbReference type="STRING" id="1329250.WOSG25_040580"/>
<keyword evidence="4" id="KW-1185">Reference proteome</keyword>
<evidence type="ECO:0000259" key="2">
    <source>
        <dbReference type="Pfam" id="PF00535"/>
    </source>
</evidence>